<organism evidence="2 3">
    <name type="scientific">Candidatus Enterococcus lowellii</name>
    <dbReference type="NCBI Taxonomy" id="2230877"/>
    <lineage>
        <taxon>Bacteria</taxon>
        <taxon>Bacillati</taxon>
        <taxon>Bacillota</taxon>
        <taxon>Bacilli</taxon>
        <taxon>Lactobacillales</taxon>
        <taxon>Enterococcaceae</taxon>
        <taxon>Enterococcus</taxon>
    </lineage>
</organism>
<accession>A0ABZ2SL79</accession>
<evidence type="ECO:0008006" key="4">
    <source>
        <dbReference type="Google" id="ProtNLM"/>
    </source>
</evidence>
<evidence type="ECO:0000256" key="1">
    <source>
        <dbReference type="SAM" id="MobiDB-lite"/>
    </source>
</evidence>
<sequence>MTTTEFERKLVTFFNLLKKEKNYLIKGQSEKLEELVGKKEAFVPLFNAYTGEVTDKMRELIQQIQFQQEENLLLTKQAISYQEVLMQAVKDTMQSATKQTYSKSPNTPYQQQAPTSLVDTEF</sequence>
<evidence type="ECO:0000313" key="2">
    <source>
        <dbReference type="EMBL" id="WYJ76315.1"/>
    </source>
</evidence>
<reference evidence="2 3" key="1">
    <citation type="submission" date="2024-03" db="EMBL/GenBank/DDBJ databases">
        <title>The Genome Sequence of Enterococcus sp. DIV2402.</title>
        <authorList>
            <consortium name="The Broad Institute Genomics Platform"/>
            <consortium name="The Broad Institute Microbial Omics Core"/>
            <consortium name="The Broad Institute Genomic Center for Infectious Diseases"/>
            <person name="Earl A."/>
            <person name="Manson A."/>
            <person name="Gilmore M."/>
            <person name="Schwartman J."/>
            <person name="Shea T."/>
            <person name="Abouelleil A."/>
            <person name="Cao P."/>
            <person name="Chapman S."/>
            <person name="Cusick C."/>
            <person name="Young S."/>
            <person name="Neafsey D."/>
            <person name="Nusbaum C."/>
            <person name="Birren B."/>
        </authorList>
    </citation>
    <scope>NUCLEOTIDE SEQUENCE [LARGE SCALE GENOMIC DNA]</scope>
    <source>
        <strain evidence="2 3">DIV2402</strain>
    </source>
</reference>
<gene>
    <name evidence="2" type="ORF">DOK78_000941</name>
</gene>
<dbReference type="Proteomes" id="UP000664701">
    <property type="component" value="Chromosome"/>
</dbReference>
<proteinExistence type="predicted"/>
<protein>
    <recommendedName>
        <fullName evidence="4">FlgN protein</fullName>
    </recommendedName>
</protein>
<evidence type="ECO:0000313" key="3">
    <source>
        <dbReference type="Proteomes" id="UP000664701"/>
    </source>
</evidence>
<name>A0ABZ2SL79_9ENTE</name>
<dbReference type="EMBL" id="CP147251">
    <property type="protein sequence ID" value="WYJ76315.1"/>
    <property type="molecule type" value="Genomic_DNA"/>
</dbReference>
<feature type="region of interest" description="Disordered" evidence="1">
    <location>
        <begin position="96"/>
        <end position="122"/>
    </location>
</feature>
<keyword evidence="3" id="KW-1185">Reference proteome</keyword>
<dbReference type="RefSeq" id="WP_207942427.1">
    <property type="nucleotide sequence ID" value="NZ_CP147251.1"/>
</dbReference>